<accession>A0ABP9KIX1</accession>
<evidence type="ECO:0000313" key="2">
    <source>
        <dbReference type="Proteomes" id="UP001500518"/>
    </source>
</evidence>
<evidence type="ECO:0000313" key="1">
    <source>
        <dbReference type="EMBL" id="GAA5057781.1"/>
    </source>
</evidence>
<organism evidence="1 2">
    <name type="scientific">Erythrobacter westpacificensis</name>
    <dbReference type="NCBI Taxonomy" id="1055231"/>
    <lineage>
        <taxon>Bacteria</taxon>
        <taxon>Pseudomonadati</taxon>
        <taxon>Pseudomonadota</taxon>
        <taxon>Alphaproteobacteria</taxon>
        <taxon>Sphingomonadales</taxon>
        <taxon>Erythrobacteraceae</taxon>
        <taxon>Erythrobacter/Porphyrobacter group</taxon>
        <taxon>Erythrobacter</taxon>
    </lineage>
</organism>
<dbReference type="Proteomes" id="UP001500518">
    <property type="component" value="Unassembled WGS sequence"/>
</dbReference>
<dbReference type="RefSeq" id="WP_346033265.1">
    <property type="nucleotide sequence ID" value="NZ_BAABHV010000017.1"/>
</dbReference>
<comment type="caution">
    <text evidence="1">The sequence shown here is derived from an EMBL/GenBank/DDBJ whole genome shotgun (WGS) entry which is preliminary data.</text>
</comment>
<evidence type="ECO:0008006" key="3">
    <source>
        <dbReference type="Google" id="ProtNLM"/>
    </source>
</evidence>
<proteinExistence type="predicted"/>
<reference evidence="2" key="1">
    <citation type="journal article" date="2019" name="Int. J. Syst. Evol. Microbiol.">
        <title>The Global Catalogue of Microorganisms (GCM) 10K type strain sequencing project: providing services to taxonomists for standard genome sequencing and annotation.</title>
        <authorList>
            <consortium name="The Broad Institute Genomics Platform"/>
            <consortium name="The Broad Institute Genome Sequencing Center for Infectious Disease"/>
            <person name="Wu L."/>
            <person name="Ma J."/>
        </authorList>
    </citation>
    <scope>NUCLEOTIDE SEQUENCE [LARGE SCALE GENOMIC DNA]</scope>
    <source>
        <strain evidence="2">JCM 18014</strain>
    </source>
</reference>
<dbReference type="EMBL" id="BAABHV010000017">
    <property type="protein sequence ID" value="GAA5057781.1"/>
    <property type="molecule type" value="Genomic_DNA"/>
</dbReference>
<name>A0ABP9KIX1_9SPHN</name>
<gene>
    <name evidence="1" type="ORF">GCM10023208_23630</name>
</gene>
<protein>
    <recommendedName>
        <fullName evidence="3">Hpt domain-containing protein</fullName>
    </recommendedName>
</protein>
<keyword evidence="2" id="KW-1185">Reference proteome</keyword>
<sequence>MSGGDQIDRQLAAIVLHFMPEAEGEELRWRIALMKARDFAGQLIATRDDEMAYELAQTAHDIAGRYAFADVPTVRLELATRLCRNLVQAAFTADHLASEAPYAD</sequence>